<dbReference type="Proteomes" id="UP000435177">
    <property type="component" value="Unassembled WGS sequence"/>
</dbReference>
<dbReference type="InterPro" id="IPR027417">
    <property type="entry name" value="P-loop_NTPase"/>
</dbReference>
<dbReference type="RefSeq" id="WP_095398499.1">
    <property type="nucleotide sequence ID" value="NZ_WOAA01000004.1"/>
</dbReference>
<protein>
    <submittedName>
        <fullName evidence="1">Uncharacterized protein</fullName>
    </submittedName>
</protein>
<comment type="caution">
    <text evidence="1">The sequence shown here is derived from an EMBL/GenBank/DDBJ whole genome shotgun (WGS) entry which is preliminary data.</text>
</comment>
<reference evidence="1 2" key="1">
    <citation type="submission" date="2019-11" db="EMBL/GenBank/DDBJ databases">
        <title>Draft genome sequences of five Paenibacillus species of dairy origin.</title>
        <authorList>
            <person name="Olajide A.M."/>
            <person name="Chen S."/>
            <person name="Lapointe G."/>
        </authorList>
    </citation>
    <scope>NUCLEOTIDE SEQUENCE [LARGE SCALE GENOMIC DNA]</scope>
    <source>
        <strain evidence="1 2">3CS1</strain>
    </source>
</reference>
<dbReference type="EMBL" id="WOAA01000004">
    <property type="protein sequence ID" value="MUG65912.1"/>
    <property type="molecule type" value="Genomic_DNA"/>
</dbReference>
<organism evidence="1 2">
    <name type="scientific">Paenibacillus campinasensis</name>
    <dbReference type="NCBI Taxonomy" id="66347"/>
    <lineage>
        <taxon>Bacteria</taxon>
        <taxon>Bacillati</taxon>
        <taxon>Bacillota</taxon>
        <taxon>Bacilli</taxon>
        <taxon>Bacillales</taxon>
        <taxon>Paenibacillaceae</taxon>
        <taxon>Paenibacillus</taxon>
    </lineage>
</organism>
<dbReference type="SUPFAM" id="SSF52540">
    <property type="entry name" value="P-loop containing nucleoside triphosphate hydrolases"/>
    <property type="match status" value="1"/>
</dbReference>
<keyword evidence="2" id="KW-1185">Reference proteome</keyword>
<dbReference type="Gene3D" id="3.40.50.300">
    <property type="entry name" value="P-loop containing nucleotide triphosphate hydrolases"/>
    <property type="match status" value="1"/>
</dbReference>
<name>A0ABW9SYK3_9BACL</name>
<evidence type="ECO:0000313" key="1">
    <source>
        <dbReference type="EMBL" id="MUG65912.1"/>
    </source>
</evidence>
<evidence type="ECO:0000313" key="2">
    <source>
        <dbReference type="Proteomes" id="UP000435177"/>
    </source>
</evidence>
<sequence>MRTWIFAGMCDKSDLLMYLCKILANGGSKVLLADAAHHAKYTHYISRVDASLDLAEFGGFDIATRFANYDSLLEYIEKQEGASYDYMILDVEQPEYLRPEHWHGADARIWVSGFELMGLIQGAEWLKRIAEEAFGDSPPSFHRIYMNVIEDLTDDSYIESYLDHSGVHWLDEPIRMPWDELAYALKVENEHAGRLRLKPLSRHYKRSLMELIRRLTELESRHIRRALRLAERRHA</sequence>
<proteinExistence type="predicted"/>
<gene>
    <name evidence="1" type="ORF">GNP94_07800</name>
</gene>
<accession>A0ABW9SYK3</accession>